<protein>
    <submittedName>
        <fullName evidence="1">Uncharacterized protein</fullName>
    </submittedName>
</protein>
<organism evidence="1 2">
    <name type="scientific">Cohnella abietis</name>
    <dbReference type="NCBI Taxonomy" id="2507935"/>
    <lineage>
        <taxon>Bacteria</taxon>
        <taxon>Bacillati</taxon>
        <taxon>Bacillota</taxon>
        <taxon>Bacilli</taxon>
        <taxon>Bacillales</taxon>
        <taxon>Paenibacillaceae</taxon>
        <taxon>Cohnella</taxon>
    </lineage>
</organism>
<dbReference type="PROSITE" id="PS51257">
    <property type="entry name" value="PROKAR_LIPOPROTEIN"/>
    <property type="match status" value="1"/>
</dbReference>
<evidence type="ECO:0000313" key="1">
    <source>
        <dbReference type="EMBL" id="BBI33736.1"/>
    </source>
</evidence>
<name>A0A3T1D6M7_9BACL</name>
<dbReference type="AlphaFoldDB" id="A0A3T1D6M7"/>
<proteinExistence type="predicted"/>
<accession>A0A3T1D6M7</accession>
<dbReference type="RefSeq" id="WP_130609917.1">
    <property type="nucleotide sequence ID" value="NZ_AP019400.1"/>
</dbReference>
<keyword evidence="2" id="KW-1185">Reference proteome</keyword>
<dbReference type="EMBL" id="AP019400">
    <property type="protein sequence ID" value="BBI33736.1"/>
    <property type="molecule type" value="Genomic_DNA"/>
</dbReference>
<dbReference type="OrthoDB" id="2375040at2"/>
<dbReference type="Proteomes" id="UP000289856">
    <property type="component" value="Chromosome"/>
</dbReference>
<evidence type="ECO:0000313" key="2">
    <source>
        <dbReference type="Proteomes" id="UP000289856"/>
    </source>
</evidence>
<dbReference type="KEGG" id="cohn:KCTCHS21_31350"/>
<gene>
    <name evidence="1" type="ORF">KCTCHS21_31350</name>
</gene>
<sequence>MRKLVLLLLLTIVMAGCEQEKDIIEPNIENSSIVVNEVEAGVKLGLPKQDDTRKVRWIYLTPPISSTEVNVMYADRNPDKVSQILSWIEFAEPVDGKGIISPLNDRSKVLGIAYEDGVSQEIRPAWQCPSTHQEDKDGNIIYTPCQTVQDTVWIAEGDSEGRIARSKLLFDFIDTGYKEWMPDVTPYDLPDTIRLNKRFQIKGHGSMMEKVYITLSKENNVVWKSDESAVDHGEFEITGVVDSKNYSSGEYMLKIVGVPFPEFPNTQGSILTFINVTK</sequence>
<reference evidence="1 2" key="1">
    <citation type="submission" date="2019-01" db="EMBL/GenBank/DDBJ databases">
        <title>Complete genome sequence of Cohnella hallensis HS21 isolated from Korean fir (Abies koreana) rhizospheric soil.</title>
        <authorList>
            <person name="Jiang L."/>
            <person name="Kang S.W."/>
            <person name="Kim S."/>
            <person name="Jung J."/>
            <person name="Kim C.Y."/>
            <person name="Kim D.H."/>
            <person name="Kim S.W."/>
            <person name="Lee J."/>
        </authorList>
    </citation>
    <scope>NUCLEOTIDE SEQUENCE [LARGE SCALE GENOMIC DNA]</scope>
    <source>
        <strain evidence="1 2">HS21</strain>
    </source>
</reference>